<dbReference type="Pfam" id="PF24626">
    <property type="entry name" value="SH3_Tf2-1"/>
    <property type="match status" value="1"/>
</dbReference>
<dbReference type="PROSITE" id="PS50878">
    <property type="entry name" value="RT_POL"/>
    <property type="match status" value="1"/>
</dbReference>
<keyword evidence="3" id="KW-0548">Nucleotidyltransferase</keyword>
<proteinExistence type="predicted"/>
<dbReference type="SUPFAM" id="SSF56672">
    <property type="entry name" value="DNA/RNA polymerases"/>
    <property type="match status" value="1"/>
</dbReference>
<keyword evidence="3" id="KW-0808">Transferase</keyword>
<dbReference type="InterPro" id="IPR043128">
    <property type="entry name" value="Rev_trsase/Diguanyl_cyclase"/>
</dbReference>
<reference evidence="3" key="1">
    <citation type="journal article" date="2022" name="Int. J. Mol. Sci.">
        <title>Draft Genome of Tanacetum Coccineum: Genomic Comparison of Closely Related Tanacetum-Family Plants.</title>
        <authorList>
            <person name="Yamashiro T."/>
            <person name="Shiraishi A."/>
            <person name="Nakayama K."/>
            <person name="Satake H."/>
        </authorList>
    </citation>
    <scope>NUCLEOTIDE SEQUENCE</scope>
</reference>
<dbReference type="EMBL" id="BQNB010020023">
    <property type="protein sequence ID" value="GJT91483.1"/>
    <property type="molecule type" value="Genomic_DNA"/>
</dbReference>
<dbReference type="InterPro" id="IPR056924">
    <property type="entry name" value="SH3_Tf2-1"/>
</dbReference>
<dbReference type="InterPro" id="IPR000477">
    <property type="entry name" value="RT_dom"/>
</dbReference>
<evidence type="ECO:0000313" key="3">
    <source>
        <dbReference type="EMBL" id="GJT91483.1"/>
    </source>
</evidence>
<evidence type="ECO:0000259" key="2">
    <source>
        <dbReference type="PROSITE" id="PS50878"/>
    </source>
</evidence>
<gene>
    <name evidence="3" type="ORF">Tco_1080328</name>
</gene>
<dbReference type="InterPro" id="IPR041577">
    <property type="entry name" value="RT_RNaseH_2"/>
</dbReference>
<comment type="caution">
    <text evidence="3">The sequence shown here is derived from an EMBL/GenBank/DDBJ whole genome shotgun (WGS) entry which is preliminary data.</text>
</comment>
<dbReference type="Pfam" id="PF00078">
    <property type="entry name" value="RVT_1"/>
    <property type="match status" value="1"/>
</dbReference>
<accession>A0ABQ5HUE0</accession>
<organism evidence="3 4">
    <name type="scientific">Tanacetum coccineum</name>
    <dbReference type="NCBI Taxonomy" id="301880"/>
    <lineage>
        <taxon>Eukaryota</taxon>
        <taxon>Viridiplantae</taxon>
        <taxon>Streptophyta</taxon>
        <taxon>Embryophyta</taxon>
        <taxon>Tracheophyta</taxon>
        <taxon>Spermatophyta</taxon>
        <taxon>Magnoliopsida</taxon>
        <taxon>eudicotyledons</taxon>
        <taxon>Gunneridae</taxon>
        <taxon>Pentapetalae</taxon>
        <taxon>asterids</taxon>
        <taxon>campanulids</taxon>
        <taxon>Asterales</taxon>
        <taxon>Asteraceae</taxon>
        <taxon>Asteroideae</taxon>
        <taxon>Anthemideae</taxon>
        <taxon>Anthemidinae</taxon>
        <taxon>Tanacetum</taxon>
    </lineage>
</organism>
<dbReference type="PANTHER" id="PTHR37984">
    <property type="entry name" value="PROTEIN CBG26694"/>
    <property type="match status" value="1"/>
</dbReference>
<name>A0ABQ5HUE0_9ASTR</name>
<dbReference type="PANTHER" id="PTHR37984:SF5">
    <property type="entry name" value="PROTEIN NYNRIN-LIKE"/>
    <property type="match status" value="1"/>
</dbReference>
<dbReference type="Pfam" id="PF17919">
    <property type="entry name" value="RT_RNaseH_2"/>
    <property type="match status" value="1"/>
</dbReference>
<evidence type="ECO:0000313" key="4">
    <source>
        <dbReference type="Proteomes" id="UP001151760"/>
    </source>
</evidence>
<evidence type="ECO:0000256" key="1">
    <source>
        <dbReference type="ARBA" id="ARBA00023268"/>
    </source>
</evidence>
<keyword evidence="4" id="KW-1185">Reference proteome</keyword>
<keyword evidence="3" id="KW-0695">RNA-directed DNA polymerase</keyword>
<dbReference type="Proteomes" id="UP001151760">
    <property type="component" value="Unassembled WGS sequence"/>
</dbReference>
<sequence>MYLTNRVCKPYLDEFVIVFIDDILINSKNKKEHEEHLKAILGLLKKEELYAKFSKCESWISKVQFLGLAGYYQKFIEGFSKIAKSMTKLTQKGVKFDWGDKQEAVFQLLKQKLYSAPILALPGGSEDFIVYCDASHKGIGCCINAKRERLLSDYDYEIRYHSGKANVVADALSRKERIKPLRRTSLRKILEELVAMLWPKLPPILANVLTCAEVKAEHQNPSNLLVQPKIPQWKWDNITIDFVTKLHKSSQAITLASRLHHLKHFTVESVIHLVLAELRSSTSPIQNSSRDDEKIVQINKDTTAHVNARTKELRQFKAGKLNPRYVGPFKVLEKVRPVAYKLELPEELSRVHNTFHVSNLKKCYADEPLAVPLDGLHFVDKLSFCEEPSKIYTSLTRPGTGVKCHDLSLEDKAHLTGEDYNTSCFRVIHDVNKFTIYF</sequence>
<dbReference type="InterPro" id="IPR050951">
    <property type="entry name" value="Retrovirus_Pol_polyprotein"/>
</dbReference>
<dbReference type="InterPro" id="IPR043502">
    <property type="entry name" value="DNA/RNA_pol_sf"/>
</dbReference>
<dbReference type="GO" id="GO:0003964">
    <property type="term" value="F:RNA-directed DNA polymerase activity"/>
    <property type="evidence" value="ECO:0007669"/>
    <property type="project" value="UniProtKB-KW"/>
</dbReference>
<protein>
    <submittedName>
        <fullName evidence="3">Reverse transcriptase domain-containing protein</fullName>
    </submittedName>
</protein>
<keyword evidence="1" id="KW-0511">Multifunctional enzyme</keyword>
<dbReference type="Gene3D" id="3.30.70.270">
    <property type="match status" value="1"/>
</dbReference>
<reference evidence="3" key="2">
    <citation type="submission" date="2022-01" db="EMBL/GenBank/DDBJ databases">
        <authorList>
            <person name="Yamashiro T."/>
            <person name="Shiraishi A."/>
            <person name="Satake H."/>
            <person name="Nakayama K."/>
        </authorList>
    </citation>
    <scope>NUCLEOTIDE SEQUENCE</scope>
</reference>
<feature type="domain" description="Reverse transcriptase" evidence="2">
    <location>
        <begin position="1"/>
        <end position="70"/>
    </location>
</feature>